<reference evidence="2" key="1">
    <citation type="submission" date="2022-10" db="EMBL/GenBank/DDBJ databases">
        <title>Characterization and whole genome sequencing of a new Roseateles species, isolated from fresh water.</title>
        <authorList>
            <person name="Guliayeva D.Y."/>
            <person name="Akhremchuk A.E."/>
            <person name="Sikolenko M.A."/>
            <person name="Valentovich L.N."/>
            <person name="Sidarenka A.V."/>
        </authorList>
    </citation>
    <scope>NUCLEOTIDE SEQUENCE</scope>
    <source>
        <strain evidence="2">BIM B-1768</strain>
    </source>
</reference>
<dbReference type="Proteomes" id="UP001064933">
    <property type="component" value="Chromosome"/>
</dbReference>
<organism evidence="2 3">
    <name type="scientific">Roseateles amylovorans</name>
    <dbReference type="NCBI Taxonomy" id="2978473"/>
    <lineage>
        <taxon>Bacteria</taxon>
        <taxon>Pseudomonadati</taxon>
        <taxon>Pseudomonadota</taxon>
        <taxon>Betaproteobacteria</taxon>
        <taxon>Burkholderiales</taxon>
        <taxon>Sphaerotilaceae</taxon>
        <taxon>Roseateles</taxon>
    </lineage>
</organism>
<evidence type="ECO:0000313" key="2">
    <source>
        <dbReference type="EMBL" id="UXH78264.1"/>
    </source>
</evidence>
<dbReference type="SUPFAM" id="SSF75011">
    <property type="entry name" value="3-carboxy-cis,cis-mucoante lactonizing enzyme"/>
    <property type="match status" value="1"/>
</dbReference>
<gene>
    <name evidence="2" type="ORF">N4261_25505</name>
</gene>
<dbReference type="RefSeq" id="WP_261758045.1">
    <property type="nucleotide sequence ID" value="NZ_CP104562.2"/>
</dbReference>
<sequence length="290" mass="30318">MWPRGPLLGIAAVLSACSTTMEAPLGPPAKEVAVAVTAANELIQFNAGQPQKVLWTKPLQGLSSGERLLGIDYRVARGQLYGLGSTGQLYRIHTGTGQTEKIGTPVALPSDGATEWGVDFNPTVDRIRVVNDAGVNMRLHPDTGAVVDSNPDQPGVQLDGRLVYDSADVNVDKTPGIVAAGYTYNKDNEKITTNYALDGKLGVLVHQGSKEGVQPVVSPNTGRLFTVGSLGIGSFAKATLDLSDIGNVAYSAVSSQGKSTWYRIDLMTGKATRIGSVGVSSEVVGAAIEP</sequence>
<dbReference type="PROSITE" id="PS51257">
    <property type="entry name" value="PROKAR_LIPOPROTEIN"/>
    <property type="match status" value="1"/>
</dbReference>
<dbReference type="Pfam" id="PF14339">
    <property type="entry name" value="DUF4394"/>
    <property type="match status" value="1"/>
</dbReference>
<proteinExistence type="predicted"/>
<feature type="domain" description="DUF4394" evidence="1">
    <location>
        <begin position="42"/>
        <end position="285"/>
    </location>
</feature>
<keyword evidence="3" id="KW-1185">Reference proteome</keyword>
<dbReference type="InterPro" id="IPR025507">
    <property type="entry name" value="DUF4394"/>
</dbReference>
<accession>A0ABY6B0R5</accession>
<evidence type="ECO:0000259" key="1">
    <source>
        <dbReference type="Pfam" id="PF14339"/>
    </source>
</evidence>
<dbReference type="EMBL" id="CP104562">
    <property type="protein sequence ID" value="UXH78264.1"/>
    <property type="molecule type" value="Genomic_DNA"/>
</dbReference>
<name>A0ABY6B0R5_9BURK</name>
<evidence type="ECO:0000313" key="3">
    <source>
        <dbReference type="Proteomes" id="UP001064933"/>
    </source>
</evidence>
<protein>
    <submittedName>
        <fullName evidence="2">DUF4394 domain-containing protein</fullName>
    </submittedName>
</protein>